<accession>A0A3L6PC63</accession>
<evidence type="ECO:0000259" key="1">
    <source>
        <dbReference type="PROSITE" id="PS51379"/>
    </source>
</evidence>
<reference evidence="3" key="1">
    <citation type="journal article" date="2019" name="Nat. Commun.">
        <title>The genome of broomcorn millet.</title>
        <authorList>
            <person name="Zou C."/>
            <person name="Miki D."/>
            <person name="Li D."/>
            <person name="Tang Q."/>
            <person name="Xiao L."/>
            <person name="Rajput S."/>
            <person name="Deng P."/>
            <person name="Jia W."/>
            <person name="Huang R."/>
            <person name="Zhang M."/>
            <person name="Sun Y."/>
            <person name="Hu J."/>
            <person name="Fu X."/>
            <person name="Schnable P.S."/>
            <person name="Li F."/>
            <person name="Zhang H."/>
            <person name="Feng B."/>
            <person name="Zhu X."/>
            <person name="Liu R."/>
            <person name="Schnable J.C."/>
            <person name="Zhu J.-K."/>
            <person name="Zhang H."/>
        </authorList>
    </citation>
    <scope>NUCLEOTIDE SEQUENCE [LARGE SCALE GENOMIC DNA]</scope>
</reference>
<dbReference type="Proteomes" id="UP000275267">
    <property type="component" value="Unassembled WGS sequence"/>
</dbReference>
<protein>
    <recommendedName>
        <fullName evidence="1">4Fe-4S ferredoxin-type domain-containing protein</fullName>
    </recommendedName>
</protein>
<evidence type="ECO:0000313" key="3">
    <source>
        <dbReference type="Proteomes" id="UP000275267"/>
    </source>
</evidence>
<evidence type="ECO:0000313" key="2">
    <source>
        <dbReference type="EMBL" id="RLM44325.1"/>
    </source>
</evidence>
<keyword evidence="3" id="KW-1185">Reference proteome</keyword>
<proteinExistence type="predicted"/>
<gene>
    <name evidence="2" type="ORF">C2845_PMPSC047569</name>
</gene>
<name>A0A3L6PC63_PANMI</name>
<dbReference type="InterPro" id="IPR017896">
    <property type="entry name" value="4Fe4S_Fe-S-bd"/>
</dbReference>
<sequence length="284" mass="31045">MEDLALHALIGTDWSVRCGALRFCFSCSSPVCTHCCEGHRDWQHDDEPDAIVQLVEFVAGAPALDAVRARGCGYDLTMIQRIVSGARKYIRICPVLRDDLRYHDRCIRCDHTIKSGASWYSLDCNAELTEEGSKRGAVRRLARLAAAGQLGPPVHLRDRFCTTCLLAFCSDSCPGHAGTHHNHQPPEAAAGSIKTVVHVDGWAAVPHGQVPGEFVHDVKALYRPDGSVLYPIHCRRAQAGDLLPPAAIHVLGVGGPHACQRPGCMEVFVGPERFCSMRCRHQLA</sequence>
<dbReference type="PROSITE" id="PS51379">
    <property type="entry name" value="4FE4S_FER_2"/>
    <property type="match status" value="1"/>
</dbReference>
<feature type="domain" description="4Fe-4S ferredoxin-type" evidence="1">
    <location>
        <begin position="151"/>
        <end position="183"/>
    </location>
</feature>
<dbReference type="AlphaFoldDB" id="A0A3L6PC63"/>
<organism evidence="2 3">
    <name type="scientific">Panicum miliaceum</name>
    <name type="common">Proso millet</name>
    <name type="synonym">Broomcorn millet</name>
    <dbReference type="NCBI Taxonomy" id="4540"/>
    <lineage>
        <taxon>Eukaryota</taxon>
        <taxon>Viridiplantae</taxon>
        <taxon>Streptophyta</taxon>
        <taxon>Embryophyta</taxon>
        <taxon>Tracheophyta</taxon>
        <taxon>Spermatophyta</taxon>
        <taxon>Magnoliopsida</taxon>
        <taxon>Liliopsida</taxon>
        <taxon>Poales</taxon>
        <taxon>Poaceae</taxon>
        <taxon>PACMAD clade</taxon>
        <taxon>Panicoideae</taxon>
        <taxon>Panicodae</taxon>
        <taxon>Paniceae</taxon>
        <taxon>Panicinae</taxon>
        <taxon>Panicum</taxon>
        <taxon>Panicum sect. Panicum</taxon>
    </lineage>
</organism>
<comment type="caution">
    <text evidence="2">The sequence shown here is derived from an EMBL/GenBank/DDBJ whole genome shotgun (WGS) entry which is preliminary data.</text>
</comment>
<dbReference type="EMBL" id="PQIB02001030">
    <property type="protein sequence ID" value="RLM44325.1"/>
    <property type="molecule type" value="Genomic_DNA"/>
</dbReference>